<keyword evidence="5" id="KW-1185">Reference proteome</keyword>
<dbReference type="InterPro" id="IPR008258">
    <property type="entry name" value="Transglycosylase_SLT_dom_1"/>
</dbReference>
<sequence length="996" mass="106754">MWMLHRCRWCPDLGWGNRLMANVPTFTPGKSPDGIAAAPETKIDPDAFGAGIASSLRSFGDQMGKAGDVLAASQNRQAEQAGMVRANNAQNSHIDQVNTLLYGDPNDSTKPGFLNQQGPAAIAAWNGFVNQLKQTQQNAGSGLQAGTTARDQFDQNSMRYTQMALDQARQHVAAQAQDYARQSVGSTVQMAHQVGVQNYGDPRALSLGLGRSQQVLTDFYATTYGMKPSDPVVQQKLQDDRDQFFDKAITAALQNGQPIEAQQRLLANRGLISPTAYASIAANLRPHVVKADADAVTRELLGQPADDGVVAIPRDANPDDVMDSQIRIESGRQQFDSSGAPLTSGVGGADAPVGAGQIRPSSAKAAAARVGLQWDENRLRNDQAYNMTVSRSYKDMLLDRYGGNQTLATAAYNAGPGRVDEWLKTYGDPRTGAISDTDWLKQIPFRESRSYVSRAGLQNHGKPALSAGYSPPDYDKILSKVDAATAGMDPEVGDRVRANIITRRNQWQVQTATQRAALEKQVSGIQAAQLNGDDSYQPAITPIIGQFQTLYPAQEAEQKTHDLVTGQQAATVFAGMKNGTPQEIADGIRSLQDPNSAGSKAAVRSMKGMMGATASPATGMNGQIAPEDYQLHQQFVERVAAFAQRRQEALAKDPVAAVSEASTVQTAQQHLAHAMQSNDQNAIAQAQRDAITASDAMQTHQGVLRPRILTEAQGQHDVQMLTDADPAKTSAAQILDALAGRYGGDSDDSAWPRVFGEYQEHFGLSPDYVALGIMNQPNQVIARADMERAIHAGSEQQLTAAAGVHAGSDAGKIDDPTSGLPTLMRDFLGTTMGNRAGLATYNAIYGSVKRLVLYYMANGKGFQTAMNDAYDGILGRKYDFNGTMRVPKGMLSATEDATSRVMDGLAPDSLAPEGGDPNLTQAQRQEIALSDARKGSWIPNAHETGLTLMSSSTFLPVLGKDGKPITVLFQDIRNGKYPPRLPGINSVASISPSLVK</sequence>
<dbReference type="InterPro" id="IPR023346">
    <property type="entry name" value="Lysozyme-like_dom_sf"/>
</dbReference>
<protein>
    <submittedName>
        <fullName evidence="4">Transglycosylase SLT domain-containing protein</fullName>
    </submittedName>
</protein>
<dbReference type="PANTHER" id="PTHR37423">
    <property type="entry name" value="SOLUBLE LYTIC MUREIN TRANSGLYCOSYLASE-RELATED"/>
    <property type="match status" value="1"/>
</dbReference>
<evidence type="ECO:0000256" key="2">
    <source>
        <dbReference type="ARBA" id="ARBA00009387"/>
    </source>
</evidence>
<feature type="domain" description="Transglycosylase SLT" evidence="3">
    <location>
        <begin position="352"/>
        <end position="428"/>
    </location>
</feature>
<accession>A0A7W4J985</accession>
<evidence type="ECO:0000313" key="5">
    <source>
        <dbReference type="Proteomes" id="UP000561066"/>
    </source>
</evidence>
<name>A0A7W4J985_9PROT</name>
<dbReference type="EMBL" id="JABEQH010000020">
    <property type="protein sequence ID" value="MBB2177022.1"/>
    <property type="molecule type" value="Genomic_DNA"/>
</dbReference>
<evidence type="ECO:0000313" key="4">
    <source>
        <dbReference type="EMBL" id="MBB2177022.1"/>
    </source>
</evidence>
<organism evidence="4 5">
    <name type="scientific">Gluconacetobacter johannae</name>
    <dbReference type="NCBI Taxonomy" id="112140"/>
    <lineage>
        <taxon>Bacteria</taxon>
        <taxon>Pseudomonadati</taxon>
        <taxon>Pseudomonadota</taxon>
        <taxon>Alphaproteobacteria</taxon>
        <taxon>Acetobacterales</taxon>
        <taxon>Acetobacteraceae</taxon>
        <taxon>Gluconacetobacter</taxon>
    </lineage>
</organism>
<comment type="similarity">
    <text evidence="1">Belongs to the transglycosylase Slt family.</text>
</comment>
<evidence type="ECO:0000259" key="3">
    <source>
        <dbReference type="Pfam" id="PF01464"/>
    </source>
</evidence>
<evidence type="ECO:0000256" key="1">
    <source>
        <dbReference type="ARBA" id="ARBA00007734"/>
    </source>
</evidence>
<dbReference type="PANTHER" id="PTHR37423:SF2">
    <property type="entry name" value="MEMBRANE-BOUND LYTIC MUREIN TRANSGLYCOSYLASE C"/>
    <property type="match status" value="1"/>
</dbReference>
<dbReference type="AlphaFoldDB" id="A0A7W4J985"/>
<dbReference type="Proteomes" id="UP000561066">
    <property type="component" value="Unassembled WGS sequence"/>
</dbReference>
<dbReference type="Gene3D" id="1.10.530.10">
    <property type="match status" value="1"/>
</dbReference>
<reference evidence="4 5" key="1">
    <citation type="submission" date="2020-04" db="EMBL/GenBank/DDBJ databases">
        <title>Description of novel Gluconacetobacter.</title>
        <authorList>
            <person name="Sombolestani A."/>
        </authorList>
    </citation>
    <scope>NUCLEOTIDE SEQUENCE [LARGE SCALE GENOMIC DNA]</scope>
    <source>
        <strain evidence="4 5">LMG 21312</strain>
    </source>
</reference>
<comment type="similarity">
    <text evidence="2">Belongs to the virb1 family.</text>
</comment>
<comment type="caution">
    <text evidence="4">The sequence shown here is derived from an EMBL/GenBank/DDBJ whole genome shotgun (WGS) entry which is preliminary data.</text>
</comment>
<gene>
    <name evidence="4" type="ORF">HLH21_14015</name>
</gene>
<dbReference type="SUPFAM" id="SSF53955">
    <property type="entry name" value="Lysozyme-like"/>
    <property type="match status" value="1"/>
</dbReference>
<proteinExistence type="inferred from homology"/>
<dbReference type="Pfam" id="PF01464">
    <property type="entry name" value="SLT"/>
    <property type="match status" value="1"/>
</dbReference>